<evidence type="ECO:0000313" key="4">
    <source>
        <dbReference type="EMBL" id="CAB5227514.1"/>
    </source>
</evidence>
<accession>A0A6J5SCY0</accession>
<gene>
    <name evidence="1" type="ORF">UFOVP1077_50</name>
    <name evidence="2" type="ORF">UFOVP1316_38</name>
    <name evidence="3" type="ORF">UFOVP1428_47</name>
    <name evidence="4" type="ORF">UFOVP1526_52</name>
</gene>
<protein>
    <submittedName>
        <fullName evidence="3">Uncharacterized protein</fullName>
    </submittedName>
</protein>
<evidence type="ECO:0000313" key="3">
    <source>
        <dbReference type="EMBL" id="CAB4211440.1"/>
    </source>
</evidence>
<dbReference type="EMBL" id="LR797374">
    <property type="protein sequence ID" value="CAB4211440.1"/>
    <property type="molecule type" value="Genomic_DNA"/>
</dbReference>
<reference evidence="3" key="1">
    <citation type="submission" date="2020-05" db="EMBL/GenBank/DDBJ databases">
        <authorList>
            <person name="Chiriac C."/>
            <person name="Salcher M."/>
            <person name="Ghai R."/>
            <person name="Kavagutti S V."/>
        </authorList>
    </citation>
    <scope>NUCLEOTIDE SEQUENCE</scope>
</reference>
<dbReference type="EMBL" id="LR797268">
    <property type="protein sequence ID" value="CAB4197902.1"/>
    <property type="molecule type" value="Genomic_DNA"/>
</dbReference>
<organism evidence="3">
    <name type="scientific">uncultured Caudovirales phage</name>
    <dbReference type="NCBI Taxonomy" id="2100421"/>
    <lineage>
        <taxon>Viruses</taxon>
        <taxon>Duplodnaviria</taxon>
        <taxon>Heunggongvirae</taxon>
        <taxon>Uroviricota</taxon>
        <taxon>Caudoviricetes</taxon>
        <taxon>Peduoviridae</taxon>
        <taxon>Maltschvirus</taxon>
        <taxon>Maltschvirus maltsch</taxon>
    </lineage>
</organism>
<proteinExistence type="predicted"/>
<evidence type="ECO:0000313" key="2">
    <source>
        <dbReference type="EMBL" id="CAB4197902.1"/>
    </source>
</evidence>
<dbReference type="EMBL" id="LR798376">
    <property type="protein sequence ID" value="CAB5227514.1"/>
    <property type="molecule type" value="Genomic_DNA"/>
</dbReference>
<sequence length="100" mass="11247">MTPERLRELAIEMCRPDILTDKEQTEIQDALDAYADLLEAKAPAEATGISRGQKINALHRYYEARCYREILGDSYQAELTLATDDCLRLMESAPSEPTAP</sequence>
<dbReference type="EMBL" id="LR797030">
    <property type="protein sequence ID" value="CAB4183276.1"/>
    <property type="molecule type" value="Genomic_DNA"/>
</dbReference>
<evidence type="ECO:0000313" key="1">
    <source>
        <dbReference type="EMBL" id="CAB4183276.1"/>
    </source>
</evidence>
<name>A0A6J5SCY0_9CAUD</name>